<dbReference type="RefSeq" id="WP_263594383.1">
    <property type="nucleotide sequence ID" value="NZ_CP107020.1"/>
</dbReference>
<organism evidence="3 4">
    <name type="scientific">Brachybacterium huguangmaarense</name>
    <dbReference type="NCBI Taxonomy" id="1652028"/>
    <lineage>
        <taxon>Bacteria</taxon>
        <taxon>Bacillati</taxon>
        <taxon>Actinomycetota</taxon>
        <taxon>Actinomycetes</taxon>
        <taxon>Micrococcales</taxon>
        <taxon>Dermabacteraceae</taxon>
        <taxon>Brachybacterium</taxon>
    </lineage>
</organism>
<accession>A0ABY6G1U9</accession>
<evidence type="ECO:0000256" key="1">
    <source>
        <dbReference type="SAM" id="MobiDB-lite"/>
    </source>
</evidence>
<feature type="compositionally biased region" description="Low complexity" evidence="1">
    <location>
        <begin position="11"/>
        <end position="57"/>
    </location>
</feature>
<keyword evidence="2" id="KW-0812">Transmembrane</keyword>
<dbReference type="EMBL" id="CP107020">
    <property type="protein sequence ID" value="UYG17174.1"/>
    <property type="molecule type" value="Genomic_DNA"/>
</dbReference>
<dbReference type="Proteomes" id="UP001164305">
    <property type="component" value="Chromosome"/>
</dbReference>
<feature type="transmembrane region" description="Helical" evidence="2">
    <location>
        <begin position="79"/>
        <end position="101"/>
    </location>
</feature>
<keyword evidence="2" id="KW-0472">Membrane</keyword>
<sequence>MTSPNNPPTDGSNEPYGSGPGSPSDPYAAPSGGPFGSPAPASASSPYAAPAGATPSYQAPGAPQDGVAPGFAPVSKTKWIVQIIVAAVCFFNIVTIILGILGLTKADTDLPTANKYYKWGWIVYAIWLVLAILAYVLLFASVFAASSTSSY</sequence>
<gene>
    <name evidence="3" type="ORF">BRM3_01690</name>
</gene>
<reference evidence="3" key="1">
    <citation type="submission" date="2022-10" db="EMBL/GenBank/DDBJ databases">
        <title>Whole-Genome Sequencing of Brachybacterium huguangmaarense BRM-3, Isolated from Betula schmidtii.</title>
        <authorList>
            <person name="Haam D."/>
        </authorList>
    </citation>
    <scope>NUCLEOTIDE SEQUENCE</scope>
    <source>
        <strain evidence="3">BRM-3</strain>
    </source>
</reference>
<evidence type="ECO:0000313" key="3">
    <source>
        <dbReference type="EMBL" id="UYG17174.1"/>
    </source>
</evidence>
<protein>
    <recommendedName>
        <fullName evidence="5">Interferon-induced transmembrane protein</fullName>
    </recommendedName>
</protein>
<evidence type="ECO:0000313" key="4">
    <source>
        <dbReference type="Proteomes" id="UP001164305"/>
    </source>
</evidence>
<evidence type="ECO:0000256" key="2">
    <source>
        <dbReference type="SAM" id="Phobius"/>
    </source>
</evidence>
<feature type="transmembrane region" description="Helical" evidence="2">
    <location>
        <begin position="121"/>
        <end position="145"/>
    </location>
</feature>
<evidence type="ECO:0008006" key="5">
    <source>
        <dbReference type="Google" id="ProtNLM"/>
    </source>
</evidence>
<name>A0ABY6G1U9_9MICO</name>
<feature type="region of interest" description="Disordered" evidence="1">
    <location>
        <begin position="1"/>
        <end position="61"/>
    </location>
</feature>
<keyword evidence="2" id="KW-1133">Transmembrane helix</keyword>
<keyword evidence="4" id="KW-1185">Reference proteome</keyword>
<feature type="compositionally biased region" description="Polar residues" evidence="1">
    <location>
        <begin position="1"/>
        <end position="10"/>
    </location>
</feature>
<proteinExistence type="predicted"/>